<dbReference type="Proteomes" id="UP000756427">
    <property type="component" value="Unassembled WGS sequence"/>
</dbReference>
<dbReference type="AlphaFoldDB" id="A0A930LC09"/>
<evidence type="ECO:0000313" key="2">
    <source>
        <dbReference type="EMBL" id="MBF1664443.1"/>
    </source>
</evidence>
<dbReference type="GO" id="GO:0005524">
    <property type="term" value="F:ATP binding"/>
    <property type="evidence" value="ECO:0007669"/>
    <property type="project" value="InterPro"/>
</dbReference>
<dbReference type="GO" id="GO:0016887">
    <property type="term" value="F:ATP hydrolysis activity"/>
    <property type="evidence" value="ECO:0007669"/>
    <property type="project" value="InterPro"/>
</dbReference>
<dbReference type="PANTHER" id="PTHR40396">
    <property type="entry name" value="ATPASE-LIKE PROTEIN"/>
    <property type="match status" value="1"/>
</dbReference>
<feature type="domain" description="ATPase AAA-type core" evidence="1">
    <location>
        <begin position="249"/>
        <end position="343"/>
    </location>
</feature>
<evidence type="ECO:0000259" key="1">
    <source>
        <dbReference type="Pfam" id="PF13304"/>
    </source>
</evidence>
<feature type="domain" description="ATPase AAA-type core" evidence="1">
    <location>
        <begin position="48"/>
        <end position="137"/>
    </location>
</feature>
<dbReference type="InterPro" id="IPR027417">
    <property type="entry name" value="P-loop_NTPase"/>
</dbReference>
<dbReference type="SUPFAM" id="SSF52540">
    <property type="entry name" value="P-loop containing nucleoside triphosphate hydrolases"/>
    <property type="match status" value="1"/>
</dbReference>
<dbReference type="Gene3D" id="3.40.50.300">
    <property type="entry name" value="P-loop containing nucleotide triphosphate hydrolases"/>
    <property type="match status" value="2"/>
</dbReference>
<protein>
    <submittedName>
        <fullName evidence="2">AAA family ATPase</fullName>
    </submittedName>
</protein>
<name>A0A930LC09_9MICC</name>
<dbReference type="PANTHER" id="PTHR40396:SF1">
    <property type="entry name" value="ATPASE AAA-TYPE CORE DOMAIN-CONTAINING PROTEIN"/>
    <property type="match status" value="1"/>
</dbReference>
<dbReference type="EMBL" id="JABZXR010000043">
    <property type="protein sequence ID" value="MBF1664443.1"/>
    <property type="molecule type" value="Genomic_DNA"/>
</dbReference>
<dbReference type="InterPro" id="IPR003959">
    <property type="entry name" value="ATPase_AAA_core"/>
</dbReference>
<dbReference type="Pfam" id="PF13304">
    <property type="entry name" value="AAA_21"/>
    <property type="match status" value="2"/>
</dbReference>
<comment type="caution">
    <text evidence="2">The sequence shown here is derived from an EMBL/GenBank/DDBJ whole genome shotgun (WGS) entry which is preliminary data.</text>
</comment>
<sequence>MGMQLLNLTIANYKSIRDEAALDLTHATLHTLNPPAGTQWDDHLHHVVGIYGPNGSGKTNLLEALRHVQSAIATLLPLGANVLPYMPYDASKPTVYSVEFIHDGARYEYSLSRNAEGIAGESLRVARKRWNTIYWRDKHGAVKGLKGLPHVNVNELVITRASLMCDPQVKPVRDALTTGVKVFRVGAPSMEDAYLHVAKHLLSRRLDTTALSTLAQVADLGTTSIELHAPKQSARPARRAPADKGTAEVALAKALPHILEFQYGERALPHTALSASSGSIMWLALAAAAVDALTGGQVLVVDDLTASLHPELGRIIIDWFTSPTANQTGAQLIFTSHNIALMDIGRGPIRNRERIWFTEKNSAGATALYQLSEFTGLQSGSNITKNYLEGRFGAIPYTLPSFIYSILTD</sequence>
<accession>A0A930LC09</accession>
<gene>
    <name evidence="2" type="ORF">HXO64_07820</name>
</gene>
<evidence type="ECO:0000313" key="3">
    <source>
        <dbReference type="Proteomes" id="UP000756427"/>
    </source>
</evidence>
<organism evidence="2 3">
    <name type="scientific">Rothia mucilaginosa</name>
    <dbReference type="NCBI Taxonomy" id="43675"/>
    <lineage>
        <taxon>Bacteria</taxon>
        <taxon>Bacillati</taxon>
        <taxon>Actinomycetota</taxon>
        <taxon>Actinomycetes</taxon>
        <taxon>Micrococcales</taxon>
        <taxon>Micrococcaceae</taxon>
        <taxon>Rothia</taxon>
    </lineage>
</organism>
<reference evidence="2" key="1">
    <citation type="submission" date="2020-04" db="EMBL/GenBank/DDBJ databases">
        <title>Deep metagenomics examines the oral microbiome during advanced dental caries in children, revealing novel taxa and co-occurrences with host molecules.</title>
        <authorList>
            <person name="Baker J.L."/>
            <person name="Morton J.T."/>
            <person name="Dinis M."/>
            <person name="Alvarez R."/>
            <person name="Tran N.C."/>
            <person name="Knight R."/>
            <person name="Edlund A."/>
        </authorList>
    </citation>
    <scope>NUCLEOTIDE SEQUENCE</scope>
    <source>
        <strain evidence="2">JCVI_44_bin.2</strain>
    </source>
</reference>
<proteinExistence type="predicted"/>